<evidence type="ECO:0000256" key="5">
    <source>
        <dbReference type="SAM" id="Phobius"/>
    </source>
</evidence>
<proteinExistence type="predicted"/>
<evidence type="ECO:0000259" key="6">
    <source>
        <dbReference type="PROSITE" id="PS51380"/>
    </source>
</evidence>
<evidence type="ECO:0000313" key="8">
    <source>
        <dbReference type="Proteomes" id="UP000772434"/>
    </source>
</evidence>
<evidence type="ECO:0000256" key="4">
    <source>
        <dbReference type="ARBA" id="ARBA00023136"/>
    </source>
</evidence>
<dbReference type="GO" id="GO:0016020">
    <property type="term" value="C:membrane"/>
    <property type="evidence" value="ECO:0007669"/>
    <property type="project" value="UniProtKB-SubCell"/>
</dbReference>
<comment type="subcellular location">
    <subcellularLocation>
        <location evidence="1">Membrane</location>
        <topology evidence="1">Multi-pass membrane protein</topology>
    </subcellularLocation>
</comment>
<evidence type="ECO:0000256" key="3">
    <source>
        <dbReference type="ARBA" id="ARBA00022989"/>
    </source>
</evidence>
<reference evidence="7" key="1">
    <citation type="submission" date="2020-11" db="EMBL/GenBank/DDBJ databases">
        <authorList>
            <consortium name="DOE Joint Genome Institute"/>
            <person name="Ahrendt S."/>
            <person name="Riley R."/>
            <person name="Andreopoulos W."/>
            <person name="Labutti K."/>
            <person name="Pangilinan J."/>
            <person name="Ruiz-Duenas F.J."/>
            <person name="Barrasa J.M."/>
            <person name="Sanchez-Garcia M."/>
            <person name="Camarero S."/>
            <person name="Miyauchi S."/>
            <person name="Serrano A."/>
            <person name="Linde D."/>
            <person name="Babiker R."/>
            <person name="Drula E."/>
            <person name="Ayuso-Fernandez I."/>
            <person name="Pacheco R."/>
            <person name="Padilla G."/>
            <person name="Ferreira P."/>
            <person name="Barriuso J."/>
            <person name="Kellner H."/>
            <person name="Castanera R."/>
            <person name="Alfaro M."/>
            <person name="Ramirez L."/>
            <person name="Pisabarro A.G."/>
            <person name="Kuo A."/>
            <person name="Tritt A."/>
            <person name="Lipzen A."/>
            <person name="He G."/>
            <person name="Yan M."/>
            <person name="Ng V."/>
            <person name="Cullen D."/>
            <person name="Martin F."/>
            <person name="Rosso M.-N."/>
            <person name="Henrissat B."/>
            <person name="Hibbett D."/>
            <person name="Martinez A.T."/>
            <person name="Grigoriev I.V."/>
        </authorList>
    </citation>
    <scope>NUCLEOTIDE SEQUENCE</scope>
    <source>
        <strain evidence="7">AH 40177</strain>
    </source>
</reference>
<name>A0A9P5TZB1_9AGAR</name>
<evidence type="ECO:0000256" key="2">
    <source>
        <dbReference type="ARBA" id="ARBA00022692"/>
    </source>
</evidence>
<feature type="domain" description="EXS" evidence="6">
    <location>
        <begin position="188"/>
        <end position="440"/>
    </location>
</feature>
<dbReference type="OrthoDB" id="2159384at2759"/>
<dbReference type="Pfam" id="PF03124">
    <property type="entry name" value="EXS"/>
    <property type="match status" value="1"/>
</dbReference>
<dbReference type="PANTHER" id="PTHR10783">
    <property type="entry name" value="XENOTROPIC AND POLYTROPIC RETROVIRUS RECEPTOR 1-RELATED"/>
    <property type="match status" value="1"/>
</dbReference>
<keyword evidence="2 5" id="KW-0812">Transmembrane</keyword>
<protein>
    <submittedName>
        <fullName evidence="7">EXS family-domain-containing protein</fullName>
    </submittedName>
</protein>
<feature type="transmembrane region" description="Helical" evidence="5">
    <location>
        <begin position="351"/>
        <end position="372"/>
    </location>
</feature>
<comment type="caution">
    <text evidence="7">The sequence shown here is derived from an EMBL/GenBank/DDBJ whole genome shotgun (WGS) entry which is preliminary data.</text>
</comment>
<dbReference type="GO" id="GO:0005737">
    <property type="term" value="C:cytoplasm"/>
    <property type="evidence" value="ECO:0007669"/>
    <property type="project" value="TreeGrafter"/>
</dbReference>
<keyword evidence="8" id="KW-1185">Reference proteome</keyword>
<dbReference type="EMBL" id="JADNRY010000233">
    <property type="protein sequence ID" value="KAF9060661.1"/>
    <property type="molecule type" value="Genomic_DNA"/>
</dbReference>
<dbReference type="InterPro" id="IPR004342">
    <property type="entry name" value="EXS_C"/>
</dbReference>
<evidence type="ECO:0000313" key="7">
    <source>
        <dbReference type="EMBL" id="KAF9060661.1"/>
    </source>
</evidence>
<organism evidence="7 8">
    <name type="scientific">Rhodocollybia butyracea</name>
    <dbReference type="NCBI Taxonomy" id="206335"/>
    <lineage>
        <taxon>Eukaryota</taxon>
        <taxon>Fungi</taxon>
        <taxon>Dikarya</taxon>
        <taxon>Basidiomycota</taxon>
        <taxon>Agaricomycotina</taxon>
        <taxon>Agaricomycetes</taxon>
        <taxon>Agaricomycetidae</taxon>
        <taxon>Agaricales</taxon>
        <taxon>Marasmiineae</taxon>
        <taxon>Omphalotaceae</taxon>
        <taxon>Rhodocollybia</taxon>
    </lineage>
</organism>
<dbReference type="PROSITE" id="PS51380">
    <property type="entry name" value="EXS"/>
    <property type="match status" value="1"/>
</dbReference>
<gene>
    <name evidence="7" type="ORF">BDP27DRAFT_1301684</name>
</gene>
<feature type="transmembrane region" description="Helical" evidence="5">
    <location>
        <begin position="272"/>
        <end position="290"/>
    </location>
</feature>
<keyword evidence="3 5" id="KW-1133">Transmembrane helix</keyword>
<feature type="transmembrane region" description="Helical" evidence="5">
    <location>
        <begin position="70"/>
        <end position="90"/>
    </location>
</feature>
<feature type="transmembrane region" description="Helical" evidence="5">
    <location>
        <begin position="102"/>
        <end position="122"/>
    </location>
</feature>
<keyword evidence="4 5" id="KW-0472">Membrane</keyword>
<dbReference type="PANTHER" id="PTHR10783:SF46">
    <property type="entry name" value="PROTEIN ERD1 HOMOLOG 2"/>
    <property type="match status" value="1"/>
</dbReference>
<evidence type="ECO:0000256" key="1">
    <source>
        <dbReference type="ARBA" id="ARBA00004141"/>
    </source>
</evidence>
<accession>A0A9P5TZB1</accession>
<feature type="transmembrane region" description="Helical" evidence="5">
    <location>
        <begin position="12"/>
        <end position="32"/>
    </location>
</feature>
<dbReference type="Proteomes" id="UP000772434">
    <property type="component" value="Unassembled WGS sequence"/>
</dbReference>
<sequence>MSEPDVEVGYSLSFPLPFRVFALTSLGILAWATNLHGLDKFGVDAVTALDLRIGDHYSPRRADIAALYKNIYRIFVIYSAWCFVSWAIFRSLSKGDPSLVDVFGYIPAVFALVTLLVLLLPFDVSFKVERDKFLHAIRRCISSPPDLPVYFADIVFADVFTSFAKVLGDVFICLRMLLPGNSLLQPPADHSWTRWIMPTIMSVPYLVRFRQCIIEWLSVDNTSQRPLANAVKYATAFPVMYLSAAQLLVVSDLINEKGREAAKAAWHGEHPLFRLWLLFAAINSLYSFWWDVTNDWGLELLKPSSRSSKRPAPPRRLLLPHLHSGSSLESHLPAEETEQYVSHPLGLRSTLLYPLPVYPLLVFLNLVLRLTWSVKLSSHLHSKSEGSITIFLIEVAEIFRRWMWVFVRVEWEVVKKARDARISARTNLDDPDESEFEMIPTTVIDRDVHL</sequence>
<dbReference type="AlphaFoldDB" id="A0A9P5TZB1"/>